<proteinExistence type="predicted"/>
<protein>
    <recommendedName>
        <fullName evidence="2">Terminase large subunit gp17-like C-terminal domain-containing protein</fullName>
    </recommendedName>
</protein>
<feature type="non-terminal residue" evidence="1">
    <location>
        <position position="1"/>
    </location>
</feature>
<feature type="non-terminal residue" evidence="1">
    <location>
        <position position="248"/>
    </location>
</feature>
<reference evidence="1" key="1">
    <citation type="journal article" date="2014" name="Front. Microbiol.">
        <title>High frequency of phylogenetically diverse reductive dehalogenase-homologous genes in deep subseafloor sedimentary metagenomes.</title>
        <authorList>
            <person name="Kawai M."/>
            <person name="Futagami T."/>
            <person name="Toyoda A."/>
            <person name="Takaki Y."/>
            <person name="Nishi S."/>
            <person name="Hori S."/>
            <person name="Arai W."/>
            <person name="Tsubouchi T."/>
            <person name="Morono Y."/>
            <person name="Uchiyama I."/>
            <person name="Ito T."/>
            <person name="Fujiyama A."/>
            <person name="Inagaki F."/>
            <person name="Takami H."/>
        </authorList>
    </citation>
    <scope>NUCLEOTIDE SEQUENCE</scope>
    <source>
        <strain evidence="1">Expedition CK06-06</strain>
    </source>
</reference>
<dbReference type="AlphaFoldDB" id="X0WF24"/>
<organism evidence="1">
    <name type="scientific">marine sediment metagenome</name>
    <dbReference type="NCBI Taxonomy" id="412755"/>
    <lineage>
        <taxon>unclassified sequences</taxon>
        <taxon>metagenomes</taxon>
        <taxon>ecological metagenomes</taxon>
    </lineage>
</organism>
<dbReference type="EMBL" id="BARS01045078">
    <property type="protein sequence ID" value="GAG29270.1"/>
    <property type="molecule type" value="Genomic_DNA"/>
</dbReference>
<dbReference type="InterPro" id="IPR027417">
    <property type="entry name" value="P-loop_NTPase"/>
</dbReference>
<accession>X0WF24</accession>
<gene>
    <name evidence="1" type="ORF">S01H1_68013</name>
</gene>
<sequence length="248" mass="28802">RPYQDKARKKFEEGIRRQGLFWHRRAGKDVFCLSMARNESRKRIGNFVHFFPKHVQAKRAIWQGVDPKKGARFIDIAFGDQEAGRNNTDMMIDMYNGSTWQLLGSDNYDRIVGGNIVGAFFSEWALCDPRAWDYIRPMILENDGFVFFITTFRGRNHAWQMRQNLANNPDWYIDVMGVDESRDIKGQLIITPEQIADERASGMSEALIQQEYYCNPEATSDGAIYGQQVDHLRNDPQRNLADWNPTKP</sequence>
<evidence type="ECO:0008006" key="2">
    <source>
        <dbReference type="Google" id="ProtNLM"/>
    </source>
</evidence>
<dbReference type="Gene3D" id="3.40.50.300">
    <property type="entry name" value="P-loop containing nucleotide triphosphate hydrolases"/>
    <property type="match status" value="1"/>
</dbReference>
<evidence type="ECO:0000313" key="1">
    <source>
        <dbReference type="EMBL" id="GAG29270.1"/>
    </source>
</evidence>
<name>X0WF24_9ZZZZ</name>
<comment type="caution">
    <text evidence="1">The sequence shown here is derived from an EMBL/GenBank/DDBJ whole genome shotgun (WGS) entry which is preliminary data.</text>
</comment>